<dbReference type="EMBL" id="VSSQ01043188">
    <property type="protein sequence ID" value="MPM96850.1"/>
    <property type="molecule type" value="Genomic_DNA"/>
</dbReference>
<proteinExistence type="predicted"/>
<gene>
    <name evidence="1" type="ORF">SDC9_144015</name>
</gene>
<reference evidence="1" key="1">
    <citation type="submission" date="2019-08" db="EMBL/GenBank/DDBJ databases">
        <authorList>
            <person name="Kucharzyk K."/>
            <person name="Murdoch R.W."/>
            <person name="Higgins S."/>
            <person name="Loffler F."/>
        </authorList>
    </citation>
    <scope>NUCLEOTIDE SEQUENCE</scope>
</reference>
<evidence type="ECO:0008006" key="2">
    <source>
        <dbReference type="Google" id="ProtNLM"/>
    </source>
</evidence>
<accession>A0A645E4Y5</accession>
<protein>
    <recommendedName>
        <fullName evidence="2">M23 family peptidase</fullName>
    </recommendedName>
</protein>
<evidence type="ECO:0000313" key="1">
    <source>
        <dbReference type="EMBL" id="MPM96850.1"/>
    </source>
</evidence>
<dbReference type="AlphaFoldDB" id="A0A645E4Y5"/>
<name>A0A645E4Y5_9ZZZZ</name>
<organism evidence="1">
    <name type="scientific">bioreactor metagenome</name>
    <dbReference type="NCBI Taxonomy" id="1076179"/>
    <lineage>
        <taxon>unclassified sequences</taxon>
        <taxon>metagenomes</taxon>
        <taxon>ecological metagenomes</taxon>
    </lineage>
</organism>
<comment type="caution">
    <text evidence="1">The sequence shown here is derived from an EMBL/GenBank/DDBJ whole genome shotgun (WGS) entry which is preliminary data.</text>
</comment>
<sequence>MLNSFIDFEEWRERSSFYMKSFIEPGNTLKFYDAVNNGFIDINEERDYRMRYELEDHNGNTLVYSFVVVGQQQPVAKTDSCKNFMPWTLHNTFVDFDFMLDIPSGNLYNSFCFSHRKTGSTVYYSDIHRVNDSPVPLHQNATVWIKLNADTLDNKQQYGIVEITETGNDNWIGGTYKRNGMEVSIRELGRMYAVDSDTFPPNIVPVNPEKWVASRRIQIRLSDNKSGISAFKGTINGKFVLFSHDMKSSLYTYRFDDSRLEKGKTQELVFVATDGAGNTTEYRYAFEY</sequence>